<evidence type="ECO:0000313" key="6">
    <source>
        <dbReference type="Proteomes" id="UP000199229"/>
    </source>
</evidence>
<keyword evidence="3" id="KW-0812">Transmembrane</keyword>
<name>A0A1I2XR84_9HYPH</name>
<evidence type="ECO:0000313" key="5">
    <source>
        <dbReference type="EMBL" id="SFH15617.1"/>
    </source>
</evidence>
<keyword evidence="6" id="KW-1185">Reference proteome</keyword>
<proteinExistence type="predicted"/>
<accession>A0A1I2XR84</accession>
<organism evidence="5 6">
    <name type="scientific">Methylobacterium gossipiicola</name>
    <dbReference type="NCBI Taxonomy" id="582675"/>
    <lineage>
        <taxon>Bacteria</taxon>
        <taxon>Pseudomonadati</taxon>
        <taxon>Pseudomonadota</taxon>
        <taxon>Alphaproteobacteria</taxon>
        <taxon>Hyphomicrobiales</taxon>
        <taxon>Methylobacteriaceae</taxon>
        <taxon>Methylobacterium</taxon>
    </lineage>
</organism>
<feature type="transmembrane region" description="Helical" evidence="3">
    <location>
        <begin position="197"/>
        <end position="215"/>
    </location>
</feature>
<keyword evidence="1" id="KW-0175">Coiled coil</keyword>
<keyword evidence="3" id="KW-0472">Membrane</keyword>
<dbReference type="Pfam" id="PF01402">
    <property type="entry name" value="RHH_1"/>
    <property type="match status" value="1"/>
</dbReference>
<keyword evidence="3" id="KW-1133">Transmembrane helix</keyword>
<feature type="coiled-coil region" evidence="1">
    <location>
        <begin position="149"/>
        <end position="176"/>
    </location>
</feature>
<evidence type="ECO:0000256" key="1">
    <source>
        <dbReference type="SAM" id="Coils"/>
    </source>
</evidence>
<gene>
    <name evidence="5" type="ORF">SAMN05192565_1621</name>
</gene>
<evidence type="ECO:0000259" key="4">
    <source>
        <dbReference type="Pfam" id="PF01402"/>
    </source>
</evidence>
<feature type="region of interest" description="Disordered" evidence="2">
    <location>
        <begin position="76"/>
        <end position="97"/>
    </location>
</feature>
<dbReference type="EMBL" id="FOPM01000062">
    <property type="protein sequence ID" value="SFH15617.1"/>
    <property type="molecule type" value="Genomic_DNA"/>
</dbReference>
<feature type="domain" description="Ribbon-helix-helix protein CopG" evidence="4">
    <location>
        <begin position="36"/>
        <end position="73"/>
    </location>
</feature>
<reference evidence="6" key="1">
    <citation type="submission" date="2016-10" db="EMBL/GenBank/DDBJ databases">
        <authorList>
            <person name="Varghese N."/>
            <person name="Submissions S."/>
        </authorList>
    </citation>
    <scope>NUCLEOTIDE SEQUENCE [LARGE SCALE GENOMIC DNA]</scope>
    <source>
        <strain evidence="6">Gh-105</strain>
    </source>
</reference>
<protein>
    <submittedName>
        <fullName evidence="5">Ribbon-helix-helix protein, copG family</fullName>
    </submittedName>
</protein>
<dbReference type="GO" id="GO:0006355">
    <property type="term" value="P:regulation of DNA-templated transcription"/>
    <property type="evidence" value="ECO:0007669"/>
    <property type="project" value="InterPro"/>
</dbReference>
<dbReference type="InterPro" id="IPR002145">
    <property type="entry name" value="CopG"/>
</dbReference>
<feature type="compositionally biased region" description="Polar residues" evidence="2">
    <location>
        <begin position="1"/>
        <end position="12"/>
    </location>
</feature>
<feature type="region of interest" description="Disordered" evidence="2">
    <location>
        <begin position="1"/>
        <end position="32"/>
    </location>
</feature>
<dbReference type="CDD" id="cd22235">
    <property type="entry name" value="RHH_CopG_archaea"/>
    <property type="match status" value="1"/>
</dbReference>
<evidence type="ECO:0000256" key="3">
    <source>
        <dbReference type="SAM" id="Phobius"/>
    </source>
</evidence>
<sequence length="227" mass="25363">MTKRPQSSTLVSPRTYRSRPLPYQELSDGAKARSARLTVDLNAETVENFDALKKKLGLSTNTEVIRQALRFQRESLSIPERATEPTPKRPQSKKLPSARLLASNRKQITNYATILLEALQEALDYDPLRNHNSAPPALFIDDKKYRSDVAQLIIELRRLNDLLEKTTNTKAKTKSAEDVGNYLHLFMKNYTPALGKGAAYLTVGVIATLLAHLGLDAGMSKILPHLK</sequence>
<dbReference type="AlphaFoldDB" id="A0A1I2XR84"/>
<evidence type="ECO:0000256" key="2">
    <source>
        <dbReference type="SAM" id="MobiDB-lite"/>
    </source>
</evidence>
<dbReference type="Proteomes" id="UP000199229">
    <property type="component" value="Unassembled WGS sequence"/>
</dbReference>